<comment type="caution">
    <text evidence="4">The sequence shown here is derived from an EMBL/GenBank/DDBJ whole genome shotgun (WGS) entry which is preliminary data.</text>
</comment>
<dbReference type="Gene3D" id="1.10.357.10">
    <property type="entry name" value="Tetracycline Repressor, domain 2"/>
    <property type="match status" value="1"/>
</dbReference>
<evidence type="ECO:0000256" key="1">
    <source>
        <dbReference type="ARBA" id="ARBA00023125"/>
    </source>
</evidence>
<evidence type="ECO:0000313" key="5">
    <source>
        <dbReference type="Proteomes" id="UP000093898"/>
    </source>
</evidence>
<dbReference type="GO" id="GO:0003677">
    <property type="term" value="F:DNA binding"/>
    <property type="evidence" value="ECO:0007669"/>
    <property type="project" value="UniProtKB-UniRule"/>
</dbReference>
<dbReference type="InterPro" id="IPR001647">
    <property type="entry name" value="HTH_TetR"/>
</dbReference>
<proteinExistence type="predicted"/>
<feature type="DNA-binding region" description="H-T-H motif" evidence="2">
    <location>
        <begin position="39"/>
        <end position="58"/>
    </location>
</feature>
<reference evidence="4 5" key="1">
    <citation type="submission" date="2016-06" db="EMBL/GenBank/DDBJ databases">
        <authorList>
            <person name="Kjaerup R.B."/>
            <person name="Dalgaard T.S."/>
            <person name="Juul-Madsen H.R."/>
        </authorList>
    </citation>
    <scope>NUCLEOTIDE SEQUENCE [LARGE SCALE GENOMIC DNA]</scope>
    <source>
        <strain evidence="4 5">1127319.6</strain>
    </source>
</reference>
<name>A0A1A3HD11_MYCMU</name>
<keyword evidence="1 2" id="KW-0238">DNA-binding</keyword>
<evidence type="ECO:0000313" key="4">
    <source>
        <dbReference type="EMBL" id="OBJ45564.1"/>
    </source>
</evidence>
<dbReference type="EMBL" id="LZLC01000035">
    <property type="protein sequence ID" value="OBJ45564.1"/>
    <property type="molecule type" value="Genomic_DNA"/>
</dbReference>
<sequence>MSIRQVDWLIGADRRDAGVERIYAAAAASAAARGLDRLNIDEVAASVGCSRATVYRHVGGKQALRDGVLARAVMRVGQEIAQAVAGHTGPERIAAAVLTSLRVVRADPLASGVVRAGALIDFDSPRLSQAAAELTGIADPLLADWIVRVVLSLLCWPLADEKAEELVVRRYVAAVAPPAARQ</sequence>
<dbReference type="InterPro" id="IPR009057">
    <property type="entry name" value="Homeodomain-like_sf"/>
</dbReference>
<protein>
    <submittedName>
        <fullName evidence="4">TetR family transcriptional regulator</fullName>
    </submittedName>
</protein>
<dbReference type="STRING" id="56689.GCA_001291445_00808"/>
<organism evidence="4 5">
    <name type="scientific">Mycolicibacterium mucogenicum</name>
    <name type="common">Mycobacterium mucogenicum</name>
    <dbReference type="NCBI Taxonomy" id="56689"/>
    <lineage>
        <taxon>Bacteria</taxon>
        <taxon>Bacillati</taxon>
        <taxon>Actinomycetota</taxon>
        <taxon>Actinomycetes</taxon>
        <taxon>Mycobacteriales</taxon>
        <taxon>Mycobacteriaceae</taxon>
        <taxon>Mycolicibacterium</taxon>
    </lineage>
</organism>
<dbReference type="AlphaFoldDB" id="A0A1A3HD11"/>
<dbReference type="Proteomes" id="UP000093898">
    <property type="component" value="Unassembled WGS sequence"/>
</dbReference>
<feature type="domain" description="HTH tetR-type" evidence="3">
    <location>
        <begin position="16"/>
        <end position="76"/>
    </location>
</feature>
<accession>A0A1A3HD11</accession>
<dbReference type="Pfam" id="PF00440">
    <property type="entry name" value="TetR_N"/>
    <property type="match status" value="1"/>
</dbReference>
<dbReference type="SUPFAM" id="SSF46689">
    <property type="entry name" value="Homeodomain-like"/>
    <property type="match status" value="1"/>
</dbReference>
<evidence type="ECO:0000259" key="3">
    <source>
        <dbReference type="PROSITE" id="PS50977"/>
    </source>
</evidence>
<evidence type="ECO:0000256" key="2">
    <source>
        <dbReference type="PROSITE-ProRule" id="PRU00335"/>
    </source>
</evidence>
<dbReference type="PROSITE" id="PS50977">
    <property type="entry name" value="HTH_TETR_2"/>
    <property type="match status" value="1"/>
</dbReference>
<gene>
    <name evidence="4" type="ORF">A5630_00935</name>
</gene>